<dbReference type="STRING" id="1801726.A3H02_00735"/>
<dbReference type="EMBL" id="MHMS01000012">
    <property type="protein sequence ID" value="OGZ32195.1"/>
    <property type="molecule type" value="Genomic_DNA"/>
</dbReference>
<dbReference type="InterPro" id="IPR000238">
    <property type="entry name" value="RbfA"/>
</dbReference>
<name>A0A1G2F2C3_9BACT</name>
<dbReference type="InterPro" id="IPR023799">
    <property type="entry name" value="RbfA_dom_sf"/>
</dbReference>
<proteinExistence type="predicted"/>
<dbReference type="SUPFAM" id="SSF89919">
    <property type="entry name" value="Ribosome-binding factor A, RbfA"/>
    <property type="match status" value="1"/>
</dbReference>
<dbReference type="InterPro" id="IPR015946">
    <property type="entry name" value="KH_dom-like_a/b"/>
</dbReference>
<keyword evidence="1" id="KW-0690">Ribosome biogenesis</keyword>
<dbReference type="AlphaFoldDB" id="A0A1G2F2C3"/>
<protein>
    <recommendedName>
        <fullName evidence="4">Ribosome-binding factor A</fullName>
    </recommendedName>
</protein>
<dbReference type="Gene3D" id="3.30.300.20">
    <property type="match status" value="1"/>
</dbReference>
<evidence type="ECO:0000256" key="1">
    <source>
        <dbReference type="ARBA" id="ARBA00022517"/>
    </source>
</evidence>
<dbReference type="GO" id="GO:0006364">
    <property type="term" value="P:rRNA processing"/>
    <property type="evidence" value="ECO:0007669"/>
    <property type="project" value="InterPro"/>
</dbReference>
<accession>A0A1G2F2C3</accession>
<evidence type="ECO:0000313" key="2">
    <source>
        <dbReference type="EMBL" id="OGZ32195.1"/>
    </source>
</evidence>
<evidence type="ECO:0008006" key="4">
    <source>
        <dbReference type="Google" id="ProtNLM"/>
    </source>
</evidence>
<dbReference type="Pfam" id="PF02033">
    <property type="entry name" value="RBFA"/>
    <property type="match status" value="1"/>
</dbReference>
<organism evidence="2 3">
    <name type="scientific">Candidatus Niyogibacteria bacterium RIFCSPLOWO2_12_FULL_41_13</name>
    <dbReference type="NCBI Taxonomy" id="1801726"/>
    <lineage>
        <taxon>Bacteria</taxon>
        <taxon>Candidatus Niyogiibacteriota</taxon>
    </lineage>
</organism>
<dbReference type="Proteomes" id="UP000176787">
    <property type="component" value="Unassembled WGS sequence"/>
</dbReference>
<evidence type="ECO:0000313" key="3">
    <source>
        <dbReference type="Proteomes" id="UP000176787"/>
    </source>
</evidence>
<sequence>MSASWRAEKLSSWIQKKAAFFLSSNIRIKNGIIAANRVELNKNLTKAAILITVYPEKEEKETISKLRTLKKDFTEYIKKDFRGRKLPSFEFAIDEGEKKRIKIEELLAR</sequence>
<reference evidence="2 3" key="1">
    <citation type="journal article" date="2016" name="Nat. Commun.">
        <title>Thousands of microbial genomes shed light on interconnected biogeochemical processes in an aquifer system.</title>
        <authorList>
            <person name="Anantharaman K."/>
            <person name="Brown C.T."/>
            <person name="Hug L.A."/>
            <person name="Sharon I."/>
            <person name="Castelle C.J."/>
            <person name="Probst A.J."/>
            <person name="Thomas B.C."/>
            <person name="Singh A."/>
            <person name="Wilkins M.J."/>
            <person name="Karaoz U."/>
            <person name="Brodie E.L."/>
            <person name="Williams K.H."/>
            <person name="Hubbard S.S."/>
            <person name="Banfield J.F."/>
        </authorList>
    </citation>
    <scope>NUCLEOTIDE SEQUENCE [LARGE SCALE GENOMIC DNA]</scope>
</reference>
<comment type="caution">
    <text evidence="2">The sequence shown here is derived from an EMBL/GenBank/DDBJ whole genome shotgun (WGS) entry which is preliminary data.</text>
</comment>
<gene>
    <name evidence="2" type="ORF">A3H02_00735</name>
</gene>